<gene>
    <name evidence="1" type="ORF">L195_g041531</name>
</gene>
<dbReference type="AlphaFoldDB" id="A0A2K3M3U7"/>
<organism evidence="1 2">
    <name type="scientific">Trifolium pratense</name>
    <name type="common">Red clover</name>
    <dbReference type="NCBI Taxonomy" id="57577"/>
    <lineage>
        <taxon>Eukaryota</taxon>
        <taxon>Viridiplantae</taxon>
        <taxon>Streptophyta</taxon>
        <taxon>Embryophyta</taxon>
        <taxon>Tracheophyta</taxon>
        <taxon>Spermatophyta</taxon>
        <taxon>Magnoliopsida</taxon>
        <taxon>eudicotyledons</taxon>
        <taxon>Gunneridae</taxon>
        <taxon>Pentapetalae</taxon>
        <taxon>rosids</taxon>
        <taxon>fabids</taxon>
        <taxon>Fabales</taxon>
        <taxon>Fabaceae</taxon>
        <taxon>Papilionoideae</taxon>
        <taxon>50 kb inversion clade</taxon>
        <taxon>NPAAA clade</taxon>
        <taxon>Hologalegina</taxon>
        <taxon>IRL clade</taxon>
        <taxon>Trifolieae</taxon>
        <taxon>Trifolium</taxon>
    </lineage>
</organism>
<dbReference type="Proteomes" id="UP000236291">
    <property type="component" value="Unassembled WGS sequence"/>
</dbReference>
<comment type="caution">
    <text evidence="1">The sequence shown here is derived from an EMBL/GenBank/DDBJ whole genome shotgun (WGS) entry which is preliminary data.</text>
</comment>
<proteinExistence type="predicted"/>
<reference evidence="1 2" key="2">
    <citation type="journal article" date="2017" name="Front. Plant Sci.">
        <title>Gene Classification and Mining of Molecular Markers Useful in Red Clover (Trifolium pratense) Breeding.</title>
        <authorList>
            <person name="Istvanek J."/>
            <person name="Dluhosova J."/>
            <person name="Dluhos P."/>
            <person name="Patkova L."/>
            <person name="Nedelnik J."/>
            <person name="Repkova J."/>
        </authorList>
    </citation>
    <scope>NUCLEOTIDE SEQUENCE [LARGE SCALE GENOMIC DNA]</scope>
    <source>
        <strain evidence="2">cv. Tatra</strain>
        <tissue evidence="1">Young leaves</tissue>
    </source>
</reference>
<feature type="non-terminal residue" evidence="1">
    <location>
        <position position="1"/>
    </location>
</feature>
<dbReference type="STRING" id="57577.A0A2K3M3U7"/>
<name>A0A2K3M3U7_TRIPR</name>
<accession>A0A2K3M3U7</accession>
<sequence length="126" mass="14328">SIEGLVRAGWCLRSCLELCTDLRTGLNDVCGDVESTRLHLWNYVINSALRVLGDFEPYAEMFIPSADNCIKTMPRNCKFACVLPCIADFAKNDCSEVLHARFCEYALLILEHWQDAPEIHRTAEFI</sequence>
<evidence type="ECO:0000313" key="1">
    <source>
        <dbReference type="EMBL" id="PNX85462.1"/>
    </source>
</evidence>
<dbReference type="ExpressionAtlas" id="A0A2K3M3U7">
    <property type="expression patterns" value="baseline"/>
</dbReference>
<protein>
    <submittedName>
        <fullName evidence="1">CLIP-associating-like protein</fullName>
    </submittedName>
</protein>
<evidence type="ECO:0000313" key="2">
    <source>
        <dbReference type="Proteomes" id="UP000236291"/>
    </source>
</evidence>
<dbReference type="EMBL" id="ASHM01048777">
    <property type="protein sequence ID" value="PNX85462.1"/>
    <property type="molecule type" value="Genomic_DNA"/>
</dbReference>
<reference evidence="1 2" key="1">
    <citation type="journal article" date="2014" name="Am. J. Bot.">
        <title>Genome assembly and annotation for red clover (Trifolium pratense; Fabaceae).</title>
        <authorList>
            <person name="Istvanek J."/>
            <person name="Jaros M."/>
            <person name="Krenek A."/>
            <person name="Repkova J."/>
        </authorList>
    </citation>
    <scope>NUCLEOTIDE SEQUENCE [LARGE SCALE GENOMIC DNA]</scope>
    <source>
        <strain evidence="2">cv. Tatra</strain>
        <tissue evidence="1">Young leaves</tissue>
    </source>
</reference>